<evidence type="ECO:0000256" key="1">
    <source>
        <dbReference type="SAM" id="MobiDB-lite"/>
    </source>
</evidence>
<evidence type="ECO:0000313" key="2">
    <source>
        <dbReference type="EMBL" id="MCW7553488.1"/>
    </source>
</evidence>
<gene>
    <name evidence="2" type="ORF">NX722_12810</name>
</gene>
<organism evidence="2 3">
    <name type="scientific">Endozoicomonas gorgoniicola</name>
    <dbReference type="NCBI Taxonomy" id="1234144"/>
    <lineage>
        <taxon>Bacteria</taxon>
        <taxon>Pseudomonadati</taxon>
        <taxon>Pseudomonadota</taxon>
        <taxon>Gammaproteobacteria</taxon>
        <taxon>Oceanospirillales</taxon>
        <taxon>Endozoicomonadaceae</taxon>
        <taxon>Endozoicomonas</taxon>
    </lineage>
</organism>
<proteinExistence type="predicted"/>
<protein>
    <submittedName>
        <fullName evidence="2">Uncharacterized protein</fullName>
    </submittedName>
</protein>
<reference evidence="2 3" key="1">
    <citation type="submission" date="2022-10" db="EMBL/GenBank/DDBJ databases">
        <title>High-quality genome sequences of two octocoral-associated bacteria, Endozoicomonas euniceicola EF212 and Endozoicomonas gorgoniicola PS125.</title>
        <authorList>
            <person name="Chiou Y.-J."/>
            <person name="Chen Y.-H."/>
        </authorList>
    </citation>
    <scope>NUCLEOTIDE SEQUENCE [LARGE SCALE GENOMIC DNA]</scope>
    <source>
        <strain evidence="2 3">PS125</strain>
    </source>
</reference>
<dbReference type="RefSeq" id="WP_262568312.1">
    <property type="nucleotide sequence ID" value="NZ_JAPFCC010000001.1"/>
</dbReference>
<comment type="caution">
    <text evidence="2">The sequence shown here is derived from an EMBL/GenBank/DDBJ whole genome shotgun (WGS) entry which is preliminary data.</text>
</comment>
<evidence type="ECO:0000313" key="3">
    <source>
        <dbReference type="Proteomes" id="UP001209854"/>
    </source>
</evidence>
<sequence>MKTEPSIRRQYSGFSGVVYKLLDKARRIIRFMGLRSVKPYPPNAPSLMSRESSPQYEGKGLADRKVSPLSFSDRGAWLDKLCNKYVGFRANNKNLHSLLSDLSQVGAGRYQSEPDELFQCRLKKAMVMSGLGSLLPDEGLSSDKGRGLQPSIKMEQIQKLGDYLGMKPTEFYRSVVSGQSGLAGNSDDVGSFLVNNLRNQPVKNALDARNWYLFSRAYLDEVSDEVLGSVGYDMSQKKLSDCIPDLGIEKMNASYIENLNKTISSMDKAKPTAAETVKKFCEDHGIAYIPGQKTVAFDASDKLHQSLFLLQYLRNSYESSRLATALKGNTKDPDKLKEVQPEIKLAGQLSGHMRELTDRVAQNLMKKSMPDSYAVPPEHAPQQKNPFSYQQVLLLADDNRCYWNSDDNQPRHGRQDEKPLESFEEYLQQS</sequence>
<accession>A0ABT3MVU7</accession>
<dbReference type="Proteomes" id="UP001209854">
    <property type="component" value="Unassembled WGS sequence"/>
</dbReference>
<feature type="region of interest" description="Disordered" evidence="1">
    <location>
        <begin position="403"/>
        <end position="430"/>
    </location>
</feature>
<feature type="compositionally biased region" description="Basic and acidic residues" evidence="1">
    <location>
        <begin position="408"/>
        <end position="421"/>
    </location>
</feature>
<name>A0ABT3MVU7_9GAMM</name>
<keyword evidence="3" id="KW-1185">Reference proteome</keyword>
<dbReference type="EMBL" id="JAPFCC010000001">
    <property type="protein sequence ID" value="MCW7553488.1"/>
    <property type="molecule type" value="Genomic_DNA"/>
</dbReference>